<feature type="transmembrane region" description="Helical" evidence="2">
    <location>
        <begin position="93"/>
        <end position="115"/>
    </location>
</feature>
<accession>D5UJE2</accession>
<gene>
    <name evidence="3" type="ordered locus">Cfla_0754</name>
</gene>
<evidence type="ECO:0000256" key="2">
    <source>
        <dbReference type="SAM" id="Phobius"/>
    </source>
</evidence>
<feature type="transmembrane region" description="Helical" evidence="2">
    <location>
        <begin position="61"/>
        <end position="81"/>
    </location>
</feature>
<feature type="compositionally biased region" description="Basic and acidic residues" evidence="1">
    <location>
        <begin position="453"/>
        <end position="462"/>
    </location>
</feature>
<feature type="region of interest" description="Disordered" evidence="1">
    <location>
        <begin position="453"/>
        <end position="472"/>
    </location>
</feature>
<dbReference type="eggNOG" id="COG3307">
    <property type="taxonomic scope" value="Bacteria"/>
</dbReference>
<sequence>MKDARLDSSPRWIRAWVVLVVVAAFGPYIGAGIRTEQLVVYGSAAVAVIAPGPIVRSKTLGPMLFILLWGLVFVIPLVGSIEAPNLTPYPSGSFLAGLDNFALPLAMILLTWWWASRDSSLRLLYTAATTIVVTLAGNAALSLLYFGSPPEWLRIFWSTGERESVAAQAATMGRYSGIVNQPAEAGVAYSLAIICLLYIVNEPKKRFRSGLFLVCGSLIVIGGVLTASKVFLIGGLPLAAFMVLRESRGRGRAILLTVAATTSFVAVSSMGLLPEWTGSRMVSRLLGVEGMSTTRLLSAGRLGEGGTLERTIAPVLDHHPFFGVGMRGVVVAYDSAWVEALVVGGVVTALLLAITLISLAWRWWSLRRALPRSAWFVGGAVLMVAAGASVGVPVFTGNRIATLLWLLLGLLLTSRSPSKAFRDGRAGTEKRAFRALSVTLVDVPVASAYPDRLSTRRSDSSHDLLLPRNDPE</sequence>
<feature type="transmembrane region" description="Helical" evidence="2">
    <location>
        <begin position="182"/>
        <end position="199"/>
    </location>
</feature>
<protein>
    <recommendedName>
        <fullName evidence="5">O-antigen polymerase</fullName>
    </recommendedName>
</protein>
<feature type="transmembrane region" description="Helical" evidence="2">
    <location>
        <begin position="38"/>
        <end position="55"/>
    </location>
</feature>
<keyword evidence="2" id="KW-0812">Transmembrane</keyword>
<dbReference type="HOGENOM" id="CLU_600976_0_0_11"/>
<dbReference type="STRING" id="446466.Cfla_0754"/>
<dbReference type="Proteomes" id="UP000000849">
    <property type="component" value="Chromosome"/>
</dbReference>
<dbReference type="AlphaFoldDB" id="D5UJE2"/>
<keyword evidence="2" id="KW-1133">Transmembrane helix</keyword>
<dbReference type="PANTHER" id="PTHR37422:SF13">
    <property type="entry name" value="LIPOPOLYSACCHARIDE BIOSYNTHESIS PROTEIN PA4999-RELATED"/>
    <property type="match status" value="1"/>
</dbReference>
<feature type="transmembrane region" description="Helical" evidence="2">
    <location>
        <begin position="12"/>
        <end position="31"/>
    </location>
</feature>
<evidence type="ECO:0000313" key="3">
    <source>
        <dbReference type="EMBL" id="ADG73665.1"/>
    </source>
</evidence>
<dbReference type="KEGG" id="cfl:Cfla_0754"/>
<feature type="transmembrane region" description="Helical" evidence="2">
    <location>
        <begin position="373"/>
        <end position="390"/>
    </location>
</feature>
<dbReference type="InterPro" id="IPR051533">
    <property type="entry name" value="WaaL-like"/>
</dbReference>
<evidence type="ECO:0000313" key="4">
    <source>
        <dbReference type="Proteomes" id="UP000000849"/>
    </source>
</evidence>
<feature type="transmembrane region" description="Helical" evidence="2">
    <location>
        <begin position="121"/>
        <end position="146"/>
    </location>
</feature>
<name>D5UJE2_CELFN</name>
<feature type="transmembrane region" description="Helical" evidence="2">
    <location>
        <begin position="211"/>
        <end position="241"/>
    </location>
</feature>
<organism evidence="3 4">
    <name type="scientific">Cellulomonas flavigena (strain ATCC 482 / DSM 20109 / BCRC 11376 / JCM 18109 / NBRC 3775 / NCIMB 8073 / NRS 134)</name>
    <dbReference type="NCBI Taxonomy" id="446466"/>
    <lineage>
        <taxon>Bacteria</taxon>
        <taxon>Bacillati</taxon>
        <taxon>Actinomycetota</taxon>
        <taxon>Actinomycetes</taxon>
        <taxon>Micrococcales</taxon>
        <taxon>Cellulomonadaceae</taxon>
        <taxon>Cellulomonas</taxon>
    </lineage>
</organism>
<reference evidence="3 4" key="1">
    <citation type="journal article" date="2010" name="Stand. Genomic Sci.">
        <title>Complete genome sequence of Cellulomonas flavigena type strain (134).</title>
        <authorList>
            <person name="Abt B."/>
            <person name="Foster B."/>
            <person name="Lapidus A."/>
            <person name="Clum A."/>
            <person name="Sun H."/>
            <person name="Pukall R."/>
            <person name="Lucas S."/>
            <person name="Glavina Del Rio T."/>
            <person name="Nolan M."/>
            <person name="Tice H."/>
            <person name="Cheng J.F."/>
            <person name="Pitluck S."/>
            <person name="Liolios K."/>
            <person name="Ivanova N."/>
            <person name="Mavromatis K."/>
            <person name="Ovchinnikova G."/>
            <person name="Pati A."/>
            <person name="Goodwin L."/>
            <person name="Chen A."/>
            <person name="Palaniappan K."/>
            <person name="Land M."/>
            <person name="Hauser L."/>
            <person name="Chang Y.J."/>
            <person name="Jeffries C.D."/>
            <person name="Rohde M."/>
            <person name="Goker M."/>
            <person name="Woyke T."/>
            <person name="Bristow J."/>
            <person name="Eisen J.A."/>
            <person name="Markowitz V."/>
            <person name="Hugenholtz P."/>
            <person name="Kyrpides N.C."/>
            <person name="Klenk H.P."/>
        </authorList>
    </citation>
    <scope>NUCLEOTIDE SEQUENCE [LARGE SCALE GENOMIC DNA]</scope>
    <source>
        <strain evidence="4">ATCC 482 / DSM 20109 / BCRC 11376 / JCM 18109 / NBRC 3775 / NCIMB 8073 / NRS 134</strain>
    </source>
</reference>
<dbReference type="EMBL" id="CP001964">
    <property type="protein sequence ID" value="ADG73665.1"/>
    <property type="molecule type" value="Genomic_DNA"/>
</dbReference>
<feature type="transmembrane region" description="Helical" evidence="2">
    <location>
        <begin position="253"/>
        <end position="273"/>
    </location>
</feature>
<proteinExistence type="predicted"/>
<evidence type="ECO:0000256" key="1">
    <source>
        <dbReference type="SAM" id="MobiDB-lite"/>
    </source>
</evidence>
<feature type="transmembrane region" description="Helical" evidence="2">
    <location>
        <begin position="336"/>
        <end position="361"/>
    </location>
</feature>
<keyword evidence="2" id="KW-0472">Membrane</keyword>
<dbReference type="PANTHER" id="PTHR37422">
    <property type="entry name" value="TEICHURONIC ACID BIOSYNTHESIS PROTEIN TUAE"/>
    <property type="match status" value="1"/>
</dbReference>
<evidence type="ECO:0008006" key="5">
    <source>
        <dbReference type="Google" id="ProtNLM"/>
    </source>
</evidence>
<keyword evidence="4" id="KW-1185">Reference proteome</keyword>